<comment type="similarity">
    <text evidence="4">Belongs to the fimbrial K88 protein family.</text>
</comment>
<reference evidence="6 7" key="1">
    <citation type="submission" date="2021-05" db="EMBL/GenBank/DDBJ databases">
        <title>Genome sequence of E. marmotae isolates.</title>
        <authorList>
            <person name="Binsker U."/>
            <person name="Hammerl J.A."/>
        </authorList>
    </citation>
    <scope>NUCLEOTIDE SEQUENCE [LARGE SCALE GENOMIC DNA]</scope>
    <source>
        <strain evidence="6 7">21-MO00586</strain>
    </source>
</reference>
<evidence type="ECO:0000256" key="4">
    <source>
        <dbReference type="ARBA" id="ARBA00049989"/>
    </source>
</evidence>
<sequence length="257" mass="26195">MKKTLIALAVAASAAVSGSAMAWTANGTGGSVDLGGTLTPVEKVTPWEVKVGAAVNGLNGSIQKGATTVEIPVGKSIPVLAIRNNAVFNGQPGIVPVINYGGAIDTANFTDNTTALTLNVNGDAGKIGVLTAPLYASAIEKAAWGDNNVEVKYLAASQPTGAFAGGVPASVDGVTISGAYEAMAQLFSDIWENENPAEGTSWDKGDNEGFADPSVKYSASYASGIRDFAKITIKLDAPAANDSINWSAQLPVTVSYQ</sequence>
<evidence type="ECO:0000256" key="3">
    <source>
        <dbReference type="ARBA" id="ARBA00023263"/>
    </source>
</evidence>
<comment type="caution">
    <text evidence="6">The sequence shown here is derived from an EMBL/GenBank/DDBJ whole genome shotgun (WGS) entry which is preliminary data.</text>
</comment>
<dbReference type="RefSeq" id="WP_309186247.1">
    <property type="nucleotide sequence ID" value="NZ_JAHCRN010000028.1"/>
</dbReference>
<keyword evidence="7" id="KW-1185">Reference proteome</keyword>
<feature type="chain" id="PRO_5046824712" description="Fimbrial, major and minor subunit" evidence="5">
    <location>
        <begin position="23"/>
        <end position="257"/>
    </location>
</feature>
<proteinExistence type="inferred from homology"/>
<dbReference type="EMBL" id="JAHCRT010000037">
    <property type="protein sequence ID" value="MDQ9296500.1"/>
    <property type="molecule type" value="Genomic_DNA"/>
</dbReference>
<organism evidence="6 7">
    <name type="scientific">Escherichia marmotae</name>
    <dbReference type="NCBI Taxonomy" id="1499973"/>
    <lineage>
        <taxon>Bacteria</taxon>
        <taxon>Pseudomonadati</taxon>
        <taxon>Pseudomonadota</taxon>
        <taxon>Gammaproteobacteria</taxon>
        <taxon>Enterobacterales</taxon>
        <taxon>Enterobacteriaceae</taxon>
        <taxon>Escherichia</taxon>
    </lineage>
</organism>
<accession>A0ABU1C7P0</accession>
<comment type="subcellular location">
    <subcellularLocation>
        <location evidence="1">Fimbrium</location>
    </subcellularLocation>
</comment>
<evidence type="ECO:0008006" key="8">
    <source>
        <dbReference type="Google" id="ProtNLM"/>
    </source>
</evidence>
<keyword evidence="2 5" id="KW-0732">Signal</keyword>
<evidence type="ECO:0000313" key="6">
    <source>
        <dbReference type="EMBL" id="MDQ9296500.1"/>
    </source>
</evidence>
<dbReference type="Pfam" id="PF02432">
    <property type="entry name" value="Fimbrial_K88"/>
    <property type="match status" value="1"/>
</dbReference>
<dbReference type="InterPro" id="IPR003467">
    <property type="entry name" value="Fimbrial_K88_FaeH"/>
</dbReference>
<dbReference type="Proteomes" id="UP001235723">
    <property type="component" value="Unassembled WGS sequence"/>
</dbReference>
<keyword evidence="3" id="KW-0281">Fimbrium</keyword>
<evidence type="ECO:0000256" key="2">
    <source>
        <dbReference type="ARBA" id="ARBA00022729"/>
    </source>
</evidence>
<protein>
    <recommendedName>
        <fullName evidence="8">Fimbrial, major and minor subunit</fullName>
    </recommendedName>
</protein>
<evidence type="ECO:0000256" key="5">
    <source>
        <dbReference type="SAM" id="SignalP"/>
    </source>
</evidence>
<name>A0ABU1C7P0_9ESCH</name>
<evidence type="ECO:0000313" key="7">
    <source>
        <dbReference type="Proteomes" id="UP001235723"/>
    </source>
</evidence>
<feature type="signal peptide" evidence="5">
    <location>
        <begin position="1"/>
        <end position="22"/>
    </location>
</feature>
<gene>
    <name evidence="6" type="ORF">KJE03_24135</name>
</gene>
<evidence type="ECO:0000256" key="1">
    <source>
        <dbReference type="ARBA" id="ARBA00004561"/>
    </source>
</evidence>